<sequence length="56" mass="6386">MERLKESKTLAPLDEIKMPVEVVLVAYKRSKNEVRRGHYHLNASINIAILKNAILA</sequence>
<keyword evidence="2" id="KW-1185">Reference proteome</keyword>
<proteinExistence type="predicted"/>
<accession>A0A9N9HZX8</accession>
<dbReference type="Proteomes" id="UP000789405">
    <property type="component" value="Unassembled WGS sequence"/>
</dbReference>
<name>A0A9N9HZX8_9GLOM</name>
<evidence type="ECO:0000313" key="2">
    <source>
        <dbReference type="Proteomes" id="UP000789405"/>
    </source>
</evidence>
<dbReference type="AlphaFoldDB" id="A0A9N9HZX8"/>
<comment type="caution">
    <text evidence="1">The sequence shown here is derived from an EMBL/GenBank/DDBJ whole genome shotgun (WGS) entry which is preliminary data.</text>
</comment>
<gene>
    <name evidence="1" type="ORF">DERYTH_LOCUS13820</name>
</gene>
<evidence type="ECO:0000313" key="1">
    <source>
        <dbReference type="EMBL" id="CAG8714286.1"/>
    </source>
</evidence>
<protein>
    <submittedName>
        <fullName evidence="1">8678_t:CDS:1</fullName>
    </submittedName>
</protein>
<organism evidence="1 2">
    <name type="scientific">Dentiscutata erythropus</name>
    <dbReference type="NCBI Taxonomy" id="1348616"/>
    <lineage>
        <taxon>Eukaryota</taxon>
        <taxon>Fungi</taxon>
        <taxon>Fungi incertae sedis</taxon>
        <taxon>Mucoromycota</taxon>
        <taxon>Glomeromycotina</taxon>
        <taxon>Glomeromycetes</taxon>
        <taxon>Diversisporales</taxon>
        <taxon>Gigasporaceae</taxon>
        <taxon>Dentiscutata</taxon>
    </lineage>
</organism>
<dbReference type="EMBL" id="CAJVPY010009979">
    <property type="protein sequence ID" value="CAG8714286.1"/>
    <property type="molecule type" value="Genomic_DNA"/>
</dbReference>
<reference evidence="1" key="1">
    <citation type="submission" date="2021-06" db="EMBL/GenBank/DDBJ databases">
        <authorList>
            <person name="Kallberg Y."/>
            <person name="Tangrot J."/>
            <person name="Rosling A."/>
        </authorList>
    </citation>
    <scope>NUCLEOTIDE SEQUENCE</scope>
    <source>
        <strain evidence="1">MA453B</strain>
    </source>
</reference>